<keyword evidence="3" id="KW-1185">Reference proteome</keyword>
<keyword evidence="1" id="KW-0472">Membrane</keyword>
<protein>
    <recommendedName>
        <fullName evidence="4">Hexosyltransferase</fullName>
    </recommendedName>
</protein>
<dbReference type="AlphaFoldDB" id="A0A7M5UBU9"/>
<sequence>MSLLRGNKVVRTVTNCYILCRIARFLVCGAMILITVSTIFKTQSISSISIEINIMNESKMTLKNPLTSLTHEIRNMTKSNPIYRRFNVEHVDAVLRRVDLFLLVSSGPGRVERRDAIRKTWWKECVNTKRITLACFFVTDAVNNQSKFHLQLQRERKYHGDILFQPLSGGVEFGYRC</sequence>
<evidence type="ECO:0008006" key="4">
    <source>
        <dbReference type="Google" id="ProtNLM"/>
    </source>
</evidence>
<dbReference type="RefSeq" id="XP_066910310.1">
    <property type="nucleotide sequence ID" value="XM_067054209.1"/>
</dbReference>
<dbReference type="Proteomes" id="UP000594262">
    <property type="component" value="Unplaced"/>
</dbReference>
<keyword evidence="1" id="KW-0812">Transmembrane</keyword>
<name>A0A7M5UBU9_9CNID</name>
<accession>A0A7M5UBU9</accession>
<reference evidence="2" key="1">
    <citation type="submission" date="2021-01" db="UniProtKB">
        <authorList>
            <consortium name="EnsemblMetazoa"/>
        </authorList>
    </citation>
    <scope>IDENTIFICATION</scope>
</reference>
<organism evidence="2 3">
    <name type="scientific">Clytia hemisphaerica</name>
    <dbReference type="NCBI Taxonomy" id="252671"/>
    <lineage>
        <taxon>Eukaryota</taxon>
        <taxon>Metazoa</taxon>
        <taxon>Cnidaria</taxon>
        <taxon>Hydrozoa</taxon>
        <taxon>Hydroidolina</taxon>
        <taxon>Leptothecata</taxon>
        <taxon>Obeliida</taxon>
        <taxon>Clytiidae</taxon>
        <taxon>Clytia</taxon>
    </lineage>
</organism>
<feature type="transmembrane region" description="Helical" evidence="1">
    <location>
        <begin position="21"/>
        <end position="40"/>
    </location>
</feature>
<evidence type="ECO:0000313" key="2">
    <source>
        <dbReference type="EnsemblMetazoa" id="CLYHEMP008695.1"/>
    </source>
</evidence>
<evidence type="ECO:0000313" key="3">
    <source>
        <dbReference type="Proteomes" id="UP000594262"/>
    </source>
</evidence>
<evidence type="ECO:0000256" key="1">
    <source>
        <dbReference type="SAM" id="Phobius"/>
    </source>
</evidence>
<dbReference type="EnsemblMetazoa" id="CLYHEMT008695.1">
    <property type="protein sequence ID" value="CLYHEMP008695.1"/>
    <property type="gene ID" value="CLYHEMG008695"/>
</dbReference>
<proteinExistence type="predicted"/>
<dbReference type="GeneID" id="136797622"/>
<keyword evidence="1" id="KW-1133">Transmembrane helix</keyword>